<evidence type="ECO:0000259" key="3">
    <source>
        <dbReference type="Pfam" id="PF00188"/>
    </source>
</evidence>
<dbReference type="EMBL" id="JACHBW010000011">
    <property type="protein sequence ID" value="MBB6104063.1"/>
    <property type="molecule type" value="Genomic_DNA"/>
</dbReference>
<proteinExistence type="predicted"/>
<name>A0A7W9TZ78_9BURK</name>
<dbReference type="Gene3D" id="3.40.33.10">
    <property type="entry name" value="CAP"/>
    <property type="match status" value="1"/>
</dbReference>
<protein>
    <submittedName>
        <fullName evidence="5">Uncharacterized protein YkwD</fullName>
    </submittedName>
</protein>
<evidence type="ECO:0000313" key="5">
    <source>
        <dbReference type="EMBL" id="MBB6104063.1"/>
    </source>
</evidence>
<dbReference type="Pfam" id="PF00188">
    <property type="entry name" value="CAP"/>
    <property type="match status" value="1"/>
</dbReference>
<sequence length="331" mass="35054">MYRLPLSTALISLALAQFAGCATQPAVHQASEPTYTGPRITLHAAPGNAALAGLASKDETSAIAYLNARRAELGLGALASDPLVAKAAAAHASYLQTNRATGHEESAGLPGFSAADVTARVRLHTQTAGASEVFAVYGGQRAPQRPIAEIFDSPYHRGAMLYDWARAGEAVASGNSEIIVVDFADPQPAIGATELVAYPYDGQKDAPLAWQDIEQPDPMGPDTRYRGAVLGYPITLSGGTNAHIELATFELRDGHGKKVRCQIAPLSAADAGRNTAVCTPFSPLRPQTTYTVHATGRLTQQYGVANAPFDLQWSFTTSDPHERAWLEQPHA</sequence>
<keyword evidence="1 2" id="KW-0732">Signal</keyword>
<reference evidence="5 6" key="1">
    <citation type="submission" date="2020-08" db="EMBL/GenBank/DDBJ databases">
        <title>Above-ground endophytic microbial communities from plants in different locations in the United States.</title>
        <authorList>
            <person name="Frank C."/>
        </authorList>
    </citation>
    <scope>NUCLEOTIDE SEQUENCE [LARGE SCALE GENOMIC DNA]</scope>
    <source>
        <strain evidence="5 6">WP4_2_2</strain>
    </source>
</reference>
<feature type="chain" id="PRO_5030792927" evidence="2">
    <location>
        <begin position="20"/>
        <end position="331"/>
    </location>
</feature>
<feature type="domain" description="SbsA Ig-like" evidence="4">
    <location>
        <begin position="264"/>
        <end position="317"/>
    </location>
</feature>
<dbReference type="InterPro" id="IPR014044">
    <property type="entry name" value="CAP_dom"/>
</dbReference>
<organism evidence="5 6">
    <name type="scientific">Paraburkholderia bannensis</name>
    <dbReference type="NCBI Taxonomy" id="765414"/>
    <lineage>
        <taxon>Bacteria</taxon>
        <taxon>Pseudomonadati</taxon>
        <taxon>Pseudomonadota</taxon>
        <taxon>Betaproteobacteria</taxon>
        <taxon>Burkholderiales</taxon>
        <taxon>Burkholderiaceae</taxon>
        <taxon>Paraburkholderia</taxon>
    </lineage>
</organism>
<accession>A0A7W9TZ78</accession>
<comment type="caution">
    <text evidence="5">The sequence shown here is derived from an EMBL/GenBank/DDBJ whole genome shotgun (WGS) entry which is preliminary data.</text>
</comment>
<dbReference type="InterPro" id="IPR035940">
    <property type="entry name" value="CAP_sf"/>
</dbReference>
<dbReference type="Pfam" id="PF13205">
    <property type="entry name" value="Big_5"/>
    <property type="match status" value="1"/>
</dbReference>
<dbReference type="Proteomes" id="UP000571554">
    <property type="component" value="Unassembled WGS sequence"/>
</dbReference>
<feature type="domain" description="SCP" evidence="3">
    <location>
        <begin position="64"/>
        <end position="163"/>
    </location>
</feature>
<gene>
    <name evidence="5" type="ORF">F4827_003922</name>
</gene>
<evidence type="ECO:0000259" key="4">
    <source>
        <dbReference type="Pfam" id="PF13205"/>
    </source>
</evidence>
<feature type="signal peptide" evidence="2">
    <location>
        <begin position="1"/>
        <end position="19"/>
    </location>
</feature>
<dbReference type="SUPFAM" id="SSF55797">
    <property type="entry name" value="PR-1-like"/>
    <property type="match status" value="1"/>
</dbReference>
<evidence type="ECO:0000313" key="6">
    <source>
        <dbReference type="Proteomes" id="UP000571554"/>
    </source>
</evidence>
<evidence type="ECO:0000256" key="2">
    <source>
        <dbReference type="SAM" id="SignalP"/>
    </source>
</evidence>
<dbReference type="RefSeq" id="WP_260175305.1">
    <property type="nucleotide sequence ID" value="NZ_JACHBW010000011.1"/>
</dbReference>
<evidence type="ECO:0000256" key="1">
    <source>
        <dbReference type="ARBA" id="ARBA00022729"/>
    </source>
</evidence>
<dbReference type="InterPro" id="IPR032812">
    <property type="entry name" value="SbsA_Ig"/>
</dbReference>
<dbReference type="AlphaFoldDB" id="A0A7W9TZ78"/>
<keyword evidence="6" id="KW-1185">Reference proteome</keyword>